<evidence type="ECO:0000256" key="3">
    <source>
        <dbReference type="ARBA" id="ARBA00022475"/>
    </source>
</evidence>
<dbReference type="PANTHER" id="PTHR22914">
    <property type="entry name" value="CHITIN SYNTHASE"/>
    <property type="match status" value="1"/>
</dbReference>
<keyword evidence="7 11" id="KW-1133">Transmembrane helix</keyword>
<proteinExistence type="predicted"/>
<comment type="catalytic activity">
    <reaction evidence="10">
        <text>[(1-&gt;4)-N-acetyl-beta-D-glucosaminyl](n) + UDP-N-acetyl-alpha-D-glucosamine = [(1-&gt;4)-N-acetyl-beta-D-glucosaminyl](n+1) + UDP + H(+)</text>
        <dbReference type="Rhea" id="RHEA:16637"/>
        <dbReference type="Rhea" id="RHEA-COMP:9593"/>
        <dbReference type="Rhea" id="RHEA-COMP:9595"/>
        <dbReference type="ChEBI" id="CHEBI:15378"/>
        <dbReference type="ChEBI" id="CHEBI:17029"/>
        <dbReference type="ChEBI" id="CHEBI:57705"/>
        <dbReference type="ChEBI" id="CHEBI:58223"/>
        <dbReference type="EC" id="2.4.1.16"/>
    </reaction>
    <physiologicalReaction direction="left-to-right" evidence="10">
        <dbReference type="Rhea" id="RHEA:16638"/>
    </physiologicalReaction>
</comment>
<evidence type="ECO:0000256" key="6">
    <source>
        <dbReference type="ARBA" id="ARBA00022692"/>
    </source>
</evidence>
<dbReference type="EC" id="2.4.1.16" evidence="2"/>
<protein>
    <recommendedName>
        <fullName evidence="2">chitin synthase</fullName>
        <ecNumber evidence="2">2.4.1.16</ecNumber>
    </recommendedName>
</protein>
<dbReference type="GO" id="GO:0016459">
    <property type="term" value="C:myosin complex"/>
    <property type="evidence" value="ECO:0007669"/>
    <property type="project" value="InterPro"/>
</dbReference>
<reference evidence="13" key="1">
    <citation type="submission" date="2022-09" db="EMBL/GenBank/DDBJ databases">
        <title>Fusarium specimens isolated from Avocado Roots.</title>
        <authorList>
            <person name="Stajich J."/>
            <person name="Roper C."/>
            <person name="Heimlech-Rivalta G."/>
        </authorList>
    </citation>
    <scope>NUCLEOTIDE SEQUENCE</scope>
    <source>
        <strain evidence="13">CF00136</strain>
    </source>
</reference>
<evidence type="ECO:0000256" key="8">
    <source>
        <dbReference type="ARBA" id="ARBA00023136"/>
    </source>
</evidence>
<evidence type="ECO:0000259" key="12">
    <source>
        <dbReference type="PROSITE" id="PS50255"/>
    </source>
</evidence>
<keyword evidence="3" id="KW-1003">Cell membrane</keyword>
<dbReference type="GO" id="GO:0005886">
    <property type="term" value="C:plasma membrane"/>
    <property type="evidence" value="ECO:0007669"/>
    <property type="project" value="UniProtKB-SubCell"/>
</dbReference>
<dbReference type="FunFam" id="3.10.120.10:FF:000014">
    <property type="entry name" value="Chitin synthase 6"/>
    <property type="match status" value="1"/>
</dbReference>
<evidence type="ECO:0000256" key="5">
    <source>
        <dbReference type="ARBA" id="ARBA00022679"/>
    </source>
</evidence>
<dbReference type="PANTHER" id="PTHR22914:SF13">
    <property type="entry name" value="CHITIN SYNTHASE"/>
    <property type="match status" value="1"/>
</dbReference>
<evidence type="ECO:0000256" key="11">
    <source>
        <dbReference type="SAM" id="Phobius"/>
    </source>
</evidence>
<dbReference type="GO" id="GO:0003774">
    <property type="term" value="F:cytoskeletal motor activity"/>
    <property type="evidence" value="ECO:0007669"/>
    <property type="project" value="InterPro"/>
</dbReference>
<sequence length="1609" mass="182247">MAIQDQFPSGIKLVDSRTLALLDAIHTSYLQSKSFQLDTRTSVAVNSCRTSSSADLIVDRFLGVKVWEHARRRAEDNCILLQSLHESAPSLLLPFLNTLPFDESTSIVASLQALQPFLHCVTPDNPTSPRYAALALTLEMDLEGRLSSAALSIPVYNFDTAVDQIEVAPDIGRYAFHVFYYLIASTSTPAERAFLKLKDAPDYFILSANGMSRPPSRVGLDDASAANGFRKALKDICIRGDDHRNLLATLAGLLTLGNTLNETMSSESMIVTCEEAGMLLGIEPSVLIDLSHSRRRSFISTVYRALVDWVVSKANVAIASELRAKRNSNALRALEDPVFLNGSPSNDRVQISVIDIPNLSLGRDIAMQTNFDNTFGVNAEALDDGIAMSPVELSVWDDTRRAMIDSSWEQKIIAGLRGTEDDQCRSDWQSTLINIISFAEEDSFLRIISFLEDERHALDMRKVLNSSRIWYHLSLYPGSDITSDSEASSTIPATRWSSSGALKQLRSWHLQDWAEHKSTGSNFTVDFGVDEFLQRYSAILGNVFDKHGIEQWFPQKGWRPTDAVVGQHRVWMSEEAWWQAEGMLDTSLTLAKRQSSRSTLNIEHYTTAFERPSSYLSTLGFDDSRNGSANHLLTGDCLDHLSASLGAKVQIDARQSYSESPASQALEDLKTIGPRDPEMANPRHIETNKVTWSRRIWVGFVWALTFWIPPVLLRHVGRMARPDVQQAWREKLTLFIIILVINGTILFWMMGLGDVLCPNSDKAWTRKEVATHQGEDDFWVSIHGKVYDISDFWKRQHSDTDIKTTTANMQPLAGFDLDDYFVVPLHMACRELGIAETTRLQSNNTPLYTTAVHTSGYYATDKKSALSQDNWYWDHFKPTIKQYYQGDLVYSNDKVKREGKEGHNWARYGSQIYDLTNYFYTQDFYENDAKYQFLNQEVTKLWEDNSGKNIKSELDKMLADSTNKTRHDDIVASWRCIQAISYKGISDFRETARCQVNNWLLLAFTVMVCAIILVKFAAALRFGSKRRPSQQDKFVICQIPTYTEDEESLRRTINSLTALKYDNKRKLLCIICDGIVVGHGNERPTSKIILDIVENHSDPAALPFKSIGSGSEQLNYGKVYSGLYEFEGDVVPYLVIIKVGRQSEQTRPKPGNRGKRDTQVLLMSFLNRVFHGSPMNPLEVEMFHHINDVIGVDPRLYEFLLMVDADTAVHPDALNHLVSSCANNTQIAGICGETSFTMYRIKSYDGKKPLIVSDAVLQDYSICDVDTLHLKNLLSLGEDRYLTTLMIKHFPRMWLKFLPEAQCQTVAPESWKVLLSQRRRWINSTIHNLAELIRLENLCGVCCFSMRVVVFADLFGTIIFPATFVYLVYLICRVATGTGQFPLISIILLAATYGLQALLFLLKRQWQHIGWMIIYLMALPVYSLFLPIYSFWNQDNFSWGSTRVVIGERGDKQLVAVDDDEFFDPSSIPLQQWNEYALVNQSCTQGHQWTQPGLVYDTGLDTFSTRKTWTPFSSRMTLNSQPSLQLDHIKLDGVGDQQPKENLEKEHREGFPGTFNELLSAAIKCTLAEVNHDTITKHQVRALVENRLQIDLGKEHLPLFNQELDRQLL</sequence>
<dbReference type="GO" id="GO:0005524">
    <property type="term" value="F:ATP binding"/>
    <property type="evidence" value="ECO:0007669"/>
    <property type="project" value="InterPro"/>
</dbReference>
<feature type="transmembrane region" description="Helical" evidence="11">
    <location>
        <begin position="734"/>
        <end position="753"/>
    </location>
</feature>
<comment type="caution">
    <text evidence="13">The sequence shown here is derived from an EMBL/GenBank/DDBJ whole genome shotgun (WGS) entry which is preliminary data.</text>
</comment>
<evidence type="ECO:0000256" key="4">
    <source>
        <dbReference type="ARBA" id="ARBA00022676"/>
    </source>
</evidence>
<feature type="transmembrane region" description="Helical" evidence="11">
    <location>
        <begin position="1348"/>
        <end position="1371"/>
    </location>
</feature>
<keyword evidence="5" id="KW-0808">Transferase</keyword>
<dbReference type="SMART" id="SM00242">
    <property type="entry name" value="MYSc"/>
    <property type="match status" value="1"/>
</dbReference>
<dbReference type="InterPro" id="IPR004835">
    <property type="entry name" value="Chitin_synth"/>
</dbReference>
<feature type="transmembrane region" description="Helical" evidence="11">
    <location>
        <begin position="696"/>
        <end position="713"/>
    </location>
</feature>
<organism evidence="13 14">
    <name type="scientific">Fusarium torreyae</name>
    <dbReference type="NCBI Taxonomy" id="1237075"/>
    <lineage>
        <taxon>Eukaryota</taxon>
        <taxon>Fungi</taxon>
        <taxon>Dikarya</taxon>
        <taxon>Ascomycota</taxon>
        <taxon>Pezizomycotina</taxon>
        <taxon>Sordariomycetes</taxon>
        <taxon>Hypocreomycetidae</taxon>
        <taxon>Hypocreales</taxon>
        <taxon>Nectriaceae</taxon>
        <taxon>Fusarium</taxon>
    </lineage>
</organism>
<feature type="transmembrane region" description="Helical" evidence="11">
    <location>
        <begin position="999"/>
        <end position="1020"/>
    </location>
</feature>
<dbReference type="SMART" id="SM01117">
    <property type="entry name" value="Cyt-b5"/>
    <property type="match status" value="1"/>
</dbReference>
<dbReference type="SUPFAM" id="SSF53448">
    <property type="entry name" value="Nucleotide-diphospho-sugar transferases"/>
    <property type="match status" value="1"/>
</dbReference>
<evidence type="ECO:0000256" key="1">
    <source>
        <dbReference type="ARBA" id="ARBA00004651"/>
    </source>
</evidence>
<dbReference type="InterPro" id="IPR029044">
    <property type="entry name" value="Nucleotide-diphossugar_trans"/>
</dbReference>
<dbReference type="GO" id="GO:0030428">
    <property type="term" value="C:cell septum"/>
    <property type="evidence" value="ECO:0007669"/>
    <property type="project" value="TreeGrafter"/>
</dbReference>
<dbReference type="InterPro" id="IPR027417">
    <property type="entry name" value="P-loop_NTPase"/>
</dbReference>
<keyword evidence="8 11" id="KW-0472">Membrane</keyword>
<evidence type="ECO:0000256" key="2">
    <source>
        <dbReference type="ARBA" id="ARBA00012543"/>
    </source>
</evidence>
<dbReference type="Gene3D" id="3.10.120.10">
    <property type="entry name" value="Cytochrome b5-like heme/steroid binding domain"/>
    <property type="match status" value="1"/>
</dbReference>
<dbReference type="Pfam" id="PF03142">
    <property type="entry name" value="Chitin_synth_2"/>
    <property type="match status" value="1"/>
</dbReference>
<dbReference type="OrthoDB" id="370884at2759"/>
<dbReference type="EMBL" id="JAOQAZ010000024">
    <property type="protein sequence ID" value="KAJ4253433.1"/>
    <property type="molecule type" value="Genomic_DNA"/>
</dbReference>
<gene>
    <name evidence="13" type="ORF">NW762_010591</name>
</gene>
<dbReference type="GO" id="GO:0031505">
    <property type="term" value="P:fungal-type cell wall organization"/>
    <property type="evidence" value="ECO:0007669"/>
    <property type="project" value="TreeGrafter"/>
</dbReference>
<evidence type="ECO:0000256" key="7">
    <source>
        <dbReference type="ARBA" id="ARBA00022989"/>
    </source>
</evidence>
<name>A0A9W8RV86_9HYPO</name>
<feature type="transmembrane region" description="Helical" evidence="11">
    <location>
        <begin position="1383"/>
        <end position="1402"/>
    </location>
</feature>
<keyword evidence="4" id="KW-0328">Glycosyltransferase</keyword>
<dbReference type="GO" id="GO:0004100">
    <property type="term" value="F:chitin synthase activity"/>
    <property type="evidence" value="ECO:0007669"/>
    <property type="project" value="UniProtKB-EC"/>
</dbReference>
<dbReference type="SUPFAM" id="SSF52540">
    <property type="entry name" value="P-loop containing nucleoside triphosphate hydrolases"/>
    <property type="match status" value="1"/>
</dbReference>
<dbReference type="Gene3D" id="1.20.120.720">
    <property type="entry name" value="Myosin VI head, motor domain, U50 subdomain"/>
    <property type="match status" value="1"/>
</dbReference>
<dbReference type="InterPro" id="IPR001609">
    <property type="entry name" value="Myosin_head_motor_dom-like"/>
</dbReference>
<feature type="domain" description="Cytochrome b5 heme-binding" evidence="12">
    <location>
        <begin position="761"/>
        <end position="826"/>
    </location>
</feature>
<dbReference type="SUPFAM" id="SSF55856">
    <property type="entry name" value="Cytochrome b5-like heme/steroid binding domain"/>
    <property type="match status" value="1"/>
</dbReference>
<keyword evidence="6 11" id="KW-0812">Transmembrane</keyword>
<evidence type="ECO:0000256" key="10">
    <source>
        <dbReference type="ARBA" id="ARBA00049510"/>
    </source>
</evidence>
<dbReference type="InterPro" id="IPR036400">
    <property type="entry name" value="Cyt_B5-like_heme/steroid_sf"/>
</dbReference>
<evidence type="ECO:0000313" key="13">
    <source>
        <dbReference type="EMBL" id="KAJ4253433.1"/>
    </source>
</evidence>
<keyword evidence="14" id="KW-1185">Reference proteome</keyword>
<evidence type="ECO:0000256" key="9">
    <source>
        <dbReference type="ARBA" id="ARBA00023180"/>
    </source>
</evidence>
<accession>A0A9W8RV86</accession>
<dbReference type="PROSITE" id="PS50255">
    <property type="entry name" value="CYTOCHROME_B5_2"/>
    <property type="match status" value="1"/>
</dbReference>
<dbReference type="GO" id="GO:0006031">
    <property type="term" value="P:chitin biosynthetic process"/>
    <property type="evidence" value="ECO:0007669"/>
    <property type="project" value="TreeGrafter"/>
</dbReference>
<dbReference type="Proteomes" id="UP001152049">
    <property type="component" value="Unassembled WGS sequence"/>
</dbReference>
<feature type="transmembrane region" description="Helical" evidence="11">
    <location>
        <begin position="1409"/>
        <end position="1432"/>
    </location>
</feature>
<dbReference type="Pfam" id="PF00173">
    <property type="entry name" value="Cyt-b5"/>
    <property type="match status" value="1"/>
</dbReference>
<dbReference type="InterPro" id="IPR001199">
    <property type="entry name" value="Cyt_B5-like_heme/steroid-bd"/>
</dbReference>
<keyword evidence="9" id="KW-0325">Glycoprotein</keyword>
<evidence type="ECO:0000313" key="14">
    <source>
        <dbReference type="Proteomes" id="UP001152049"/>
    </source>
</evidence>
<comment type="subcellular location">
    <subcellularLocation>
        <location evidence="1">Cell membrane</location>
        <topology evidence="1">Multi-pass membrane protein</topology>
    </subcellularLocation>
</comment>
<dbReference type="Gene3D" id="1.10.10.820">
    <property type="match status" value="1"/>
</dbReference>